<dbReference type="STRING" id="1227493.C483_16211"/>
<gene>
    <name evidence="4" type="ORF">C483_16211</name>
</gene>
<dbReference type="AlphaFoldDB" id="L9ZQB0"/>
<feature type="domain" description="SHOCT" evidence="3">
    <location>
        <begin position="94"/>
        <end position="120"/>
    </location>
</feature>
<dbReference type="OrthoDB" id="53394at2157"/>
<name>L9ZQB0_9EURY</name>
<keyword evidence="5" id="KW-1185">Reference proteome</keyword>
<evidence type="ECO:0000256" key="2">
    <source>
        <dbReference type="SAM" id="Phobius"/>
    </source>
</evidence>
<dbReference type="Proteomes" id="UP000011519">
    <property type="component" value="Unassembled WGS sequence"/>
</dbReference>
<feature type="transmembrane region" description="Helical" evidence="2">
    <location>
        <begin position="12"/>
        <end position="31"/>
    </location>
</feature>
<comment type="caution">
    <text evidence="4">The sequence shown here is derived from an EMBL/GenBank/DDBJ whole genome shotgun (WGS) entry which is preliminary data.</text>
</comment>
<accession>L9ZQB0</accession>
<dbReference type="EMBL" id="AOIM01000039">
    <property type="protein sequence ID" value="ELY88271.1"/>
    <property type="molecule type" value="Genomic_DNA"/>
</dbReference>
<dbReference type="InterPro" id="IPR018649">
    <property type="entry name" value="SHOCT"/>
</dbReference>
<feature type="region of interest" description="Disordered" evidence="1">
    <location>
        <begin position="129"/>
        <end position="156"/>
    </location>
</feature>
<evidence type="ECO:0000259" key="3">
    <source>
        <dbReference type="Pfam" id="PF09851"/>
    </source>
</evidence>
<evidence type="ECO:0000256" key="1">
    <source>
        <dbReference type="SAM" id="MobiDB-lite"/>
    </source>
</evidence>
<proteinExistence type="predicted"/>
<dbReference type="Pfam" id="PF09851">
    <property type="entry name" value="SHOCT"/>
    <property type="match status" value="1"/>
</dbReference>
<keyword evidence="2" id="KW-0472">Membrane</keyword>
<evidence type="ECO:0000313" key="4">
    <source>
        <dbReference type="EMBL" id="ELY88271.1"/>
    </source>
</evidence>
<feature type="transmembrane region" description="Helical" evidence="2">
    <location>
        <begin position="37"/>
        <end position="56"/>
    </location>
</feature>
<organism evidence="4 5">
    <name type="scientific">Natrialba hulunbeirensis JCM 10989</name>
    <dbReference type="NCBI Taxonomy" id="1227493"/>
    <lineage>
        <taxon>Archaea</taxon>
        <taxon>Methanobacteriati</taxon>
        <taxon>Methanobacteriota</taxon>
        <taxon>Stenosarchaea group</taxon>
        <taxon>Halobacteria</taxon>
        <taxon>Halobacteriales</taxon>
        <taxon>Natrialbaceae</taxon>
        <taxon>Natrialba</taxon>
    </lineage>
</organism>
<sequence>MESRLERFVAEDLWLLIAIVTFGIISILSLIGLEFVVAVLAVIGWFVLTPVFLFWGEDIAALMAERRQSAGSTWSESSAASTSNDIDTDTDSDAFAQLKHRYASGELSEAEFEHRLDRLLQADEAFDREAANRSRAARGGRPQSPNGQQDPERELE</sequence>
<reference evidence="4 5" key="1">
    <citation type="journal article" date="2014" name="PLoS Genet.">
        <title>Phylogenetically driven sequencing of extremely halophilic archaea reveals strategies for static and dynamic osmo-response.</title>
        <authorList>
            <person name="Becker E.A."/>
            <person name="Seitzer P.M."/>
            <person name="Tritt A."/>
            <person name="Larsen D."/>
            <person name="Krusor M."/>
            <person name="Yao A.I."/>
            <person name="Wu D."/>
            <person name="Madern D."/>
            <person name="Eisen J.A."/>
            <person name="Darling A.E."/>
            <person name="Facciotti M.T."/>
        </authorList>
    </citation>
    <scope>NUCLEOTIDE SEQUENCE [LARGE SCALE GENOMIC DNA]</scope>
    <source>
        <strain evidence="4 5">JCM 10989</strain>
    </source>
</reference>
<protein>
    <recommendedName>
        <fullName evidence="3">SHOCT domain-containing protein</fullName>
    </recommendedName>
</protein>
<keyword evidence="2" id="KW-0812">Transmembrane</keyword>
<keyword evidence="2" id="KW-1133">Transmembrane helix</keyword>
<dbReference type="RefSeq" id="WP_006654383.1">
    <property type="nucleotide sequence ID" value="NZ_AOIM01000039.1"/>
</dbReference>
<dbReference type="PATRIC" id="fig|1227493.4.peg.3258"/>
<evidence type="ECO:0000313" key="5">
    <source>
        <dbReference type="Proteomes" id="UP000011519"/>
    </source>
</evidence>